<keyword evidence="2" id="KW-1185">Reference proteome</keyword>
<evidence type="ECO:0000313" key="2">
    <source>
        <dbReference type="Proteomes" id="UP000792575"/>
    </source>
</evidence>
<reference evidence="1" key="1">
    <citation type="journal article" date="2013" name="J. Virol.">
        <title>New Insights into the Evolution of Entomopoxvirinae from the Complete Genome Sequences of Four Entomopoxviruses Infecting Adoxophyes honmai, Choristoneura biennis, Choristoneura rosaceana, and Mythimna separata.</title>
        <authorList>
            <person name="Theze J."/>
            <person name="Takatsuka J."/>
            <person name="Li Z."/>
            <person name="Gallais J."/>
            <person name="Doucet D."/>
            <person name="Arif B."/>
            <person name="Nakai M."/>
            <person name="Herniou E.A."/>
        </authorList>
    </citation>
    <scope>NUCLEOTIDE SEQUENCE</scope>
    <source>
        <strain evidence="1">Tokyo</strain>
    </source>
</reference>
<organism evidence="1 2">
    <name type="scientific">Adoxophyes honmai entomopoxvirus 'L'</name>
    <dbReference type="NCBI Taxonomy" id="1293540"/>
    <lineage>
        <taxon>Viruses</taxon>
        <taxon>Varidnaviria</taxon>
        <taxon>Bamfordvirae</taxon>
        <taxon>Nucleocytoviricota</taxon>
        <taxon>Pokkesviricetes</taxon>
        <taxon>Chitovirales</taxon>
        <taxon>Poxviridae</taxon>
        <taxon>Entomopoxvirinae</taxon>
        <taxon>Betaentomopoxvirus</taxon>
        <taxon>Betaentomopoxvirus ahonmai</taxon>
    </lineage>
</organism>
<dbReference type="Proteomes" id="UP000792575">
    <property type="component" value="Genome"/>
</dbReference>
<proteinExistence type="predicted"/>
<dbReference type="GeneID" id="15614045"/>
<gene>
    <name evidence="1" type="ORF">AHEV_116</name>
</gene>
<accession>A0A916NWT9</accession>
<protein>
    <submittedName>
        <fullName evidence="1">Uncharacterized protein</fullName>
    </submittedName>
</protein>
<sequence>MITLYDLCIKSIVKNFIPDRNINDIYNINELLPKPIMMDIISNMSMYNEYFYTFKMIKNIQCFMCDIKFTLNKEKIKKVCVFCDGDIKLCSILYPFSACEYVEYKIKFKYLCCNICRNIIILNDN</sequence>
<dbReference type="RefSeq" id="YP_008003939.1">
    <property type="nucleotide sequence ID" value="NC_021247.1"/>
</dbReference>
<dbReference type="EMBL" id="HF679131">
    <property type="protein sequence ID" value="CCU55437.1"/>
    <property type="molecule type" value="Genomic_DNA"/>
</dbReference>
<evidence type="ECO:0000313" key="1">
    <source>
        <dbReference type="EMBL" id="CCU55437.1"/>
    </source>
</evidence>
<dbReference type="KEGG" id="vg:15614045"/>
<name>A0A916NWT9_9POXV</name>